<proteinExistence type="predicted"/>
<dbReference type="STRING" id="9838.ENSCDRP00005000632"/>
<keyword evidence="7" id="KW-1185">Reference proteome</keyword>
<dbReference type="InterPro" id="IPR004752">
    <property type="entry name" value="AmpG_permease/AT-1"/>
</dbReference>
<dbReference type="AlphaFoldDB" id="A0A5N4ELD0"/>
<sequence length="144" mass="16086">MVPLQIILPLIISKYTAGPQPLNIFYKAMPYRLLLGLEYALLVWWTPKVEHQGGFPIYYYIIVLLSYALHQVTLYSMYVSIMAFNAKVSDPLIGGTYMTLLNTVSNLGGNWPSTVALWLVDPLTVKECVGASNQNCQTPDAVEV</sequence>
<protein>
    <submittedName>
        <fullName evidence="6">Acetyl-coenzyme A transporter 1</fullName>
    </submittedName>
</protein>
<evidence type="ECO:0000313" key="6">
    <source>
        <dbReference type="EMBL" id="KAB1284190.1"/>
    </source>
</evidence>
<dbReference type="GO" id="GO:0035348">
    <property type="term" value="P:acetyl-CoA transmembrane transport"/>
    <property type="evidence" value="ECO:0007669"/>
    <property type="project" value="InterPro"/>
</dbReference>
<keyword evidence="3 5" id="KW-1133">Transmembrane helix</keyword>
<evidence type="ECO:0000256" key="3">
    <source>
        <dbReference type="ARBA" id="ARBA00022989"/>
    </source>
</evidence>
<dbReference type="Pfam" id="PF13000">
    <property type="entry name" value="Acatn"/>
    <property type="match status" value="1"/>
</dbReference>
<reference evidence="6 7" key="1">
    <citation type="journal article" date="2019" name="Mol. Ecol. Resour.">
        <title>Improving Illumina assemblies with Hi-C and long reads: an example with the North African dromedary.</title>
        <authorList>
            <person name="Elbers J.P."/>
            <person name="Rogers M.F."/>
            <person name="Perelman P.L."/>
            <person name="Proskuryakova A.A."/>
            <person name="Serdyukova N.A."/>
            <person name="Johnson W.E."/>
            <person name="Horin P."/>
            <person name="Corander J."/>
            <person name="Murphy D."/>
            <person name="Burger P.A."/>
        </authorList>
    </citation>
    <scope>NUCLEOTIDE SEQUENCE [LARGE SCALE GENOMIC DNA]</scope>
    <source>
        <strain evidence="6">Drom800</strain>
        <tissue evidence="6">Blood</tissue>
    </source>
</reference>
<dbReference type="InterPro" id="IPR024371">
    <property type="entry name" value="AcetylCoA_trans_1-like"/>
</dbReference>
<feature type="non-terminal residue" evidence="6">
    <location>
        <position position="144"/>
    </location>
</feature>
<evidence type="ECO:0000256" key="5">
    <source>
        <dbReference type="SAM" id="Phobius"/>
    </source>
</evidence>
<dbReference type="EMBL" id="JWIN03000001">
    <property type="protein sequence ID" value="KAB1284190.1"/>
    <property type="molecule type" value="Genomic_DNA"/>
</dbReference>
<evidence type="ECO:0000313" key="7">
    <source>
        <dbReference type="Proteomes" id="UP000299084"/>
    </source>
</evidence>
<evidence type="ECO:0000256" key="1">
    <source>
        <dbReference type="ARBA" id="ARBA00004141"/>
    </source>
</evidence>
<name>A0A5N4ELD0_CAMDR</name>
<keyword evidence="4 5" id="KW-0472">Membrane</keyword>
<dbReference type="PANTHER" id="PTHR12778">
    <property type="entry name" value="SOLUTE CARRIER FAMILY 33 ACETYL-COA TRANSPORTER -RELATED"/>
    <property type="match status" value="1"/>
</dbReference>
<organism evidence="6 7">
    <name type="scientific">Camelus dromedarius</name>
    <name type="common">Dromedary</name>
    <name type="synonym">Arabian camel</name>
    <dbReference type="NCBI Taxonomy" id="9838"/>
    <lineage>
        <taxon>Eukaryota</taxon>
        <taxon>Metazoa</taxon>
        <taxon>Chordata</taxon>
        <taxon>Craniata</taxon>
        <taxon>Vertebrata</taxon>
        <taxon>Euteleostomi</taxon>
        <taxon>Mammalia</taxon>
        <taxon>Eutheria</taxon>
        <taxon>Laurasiatheria</taxon>
        <taxon>Artiodactyla</taxon>
        <taxon>Tylopoda</taxon>
        <taxon>Camelidae</taxon>
        <taxon>Camelus</taxon>
    </lineage>
</organism>
<comment type="subcellular location">
    <subcellularLocation>
        <location evidence="1">Membrane</location>
        <topology evidence="1">Multi-pass membrane protein</topology>
    </subcellularLocation>
</comment>
<gene>
    <name evidence="6" type="ORF">Cadr_000000300</name>
</gene>
<evidence type="ECO:0000256" key="4">
    <source>
        <dbReference type="ARBA" id="ARBA00023136"/>
    </source>
</evidence>
<accession>A0A5N4ELD0</accession>
<dbReference type="PANTHER" id="PTHR12778:SF9">
    <property type="entry name" value="ACETYL-COENZYME A TRANSPORTER 1"/>
    <property type="match status" value="1"/>
</dbReference>
<comment type="caution">
    <text evidence="6">The sequence shown here is derived from an EMBL/GenBank/DDBJ whole genome shotgun (WGS) entry which is preliminary data.</text>
</comment>
<keyword evidence="2 5" id="KW-0812">Transmembrane</keyword>
<dbReference type="Proteomes" id="UP000299084">
    <property type="component" value="Unassembled WGS sequence"/>
</dbReference>
<dbReference type="GO" id="GO:0008521">
    <property type="term" value="F:acetyl-CoA transmembrane transporter activity"/>
    <property type="evidence" value="ECO:0007669"/>
    <property type="project" value="InterPro"/>
</dbReference>
<dbReference type="GO" id="GO:0016020">
    <property type="term" value="C:membrane"/>
    <property type="evidence" value="ECO:0007669"/>
    <property type="project" value="UniProtKB-SubCell"/>
</dbReference>
<feature type="transmembrane region" description="Helical" evidence="5">
    <location>
        <begin position="57"/>
        <end position="78"/>
    </location>
</feature>
<evidence type="ECO:0000256" key="2">
    <source>
        <dbReference type="ARBA" id="ARBA00022692"/>
    </source>
</evidence>